<keyword evidence="3" id="KW-1185">Reference proteome</keyword>
<dbReference type="GeneID" id="90644653"/>
<evidence type="ECO:0000313" key="3">
    <source>
        <dbReference type="Proteomes" id="UP001302367"/>
    </source>
</evidence>
<reference evidence="2 3" key="1">
    <citation type="submission" date="2023-09" db="EMBL/GenBank/DDBJ databases">
        <title>Complete-Gapless Cercospora beticola genome.</title>
        <authorList>
            <person name="Wyatt N.A."/>
            <person name="Spanner R.E."/>
            <person name="Bolton M.D."/>
        </authorList>
    </citation>
    <scope>NUCLEOTIDE SEQUENCE [LARGE SCALE GENOMIC DNA]</scope>
    <source>
        <strain evidence="2">Cb09-40</strain>
    </source>
</reference>
<gene>
    <name evidence="2" type="ORF">RHO25_010371</name>
</gene>
<proteinExistence type="predicted"/>
<dbReference type="Proteomes" id="UP001302367">
    <property type="component" value="Chromosome 7"/>
</dbReference>
<feature type="region of interest" description="Disordered" evidence="1">
    <location>
        <begin position="1"/>
        <end position="106"/>
    </location>
</feature>
<dbReference type="EMBL" id="CP134190">
    <property type="protein sequence ID" value="WPB05717.1"/>
    <property type="molecule type" value="Genomic_DNA"/>
</dbReference>
<evidence type="ECO:0000313" key="2">
    <source>
        <dbReference type="EMBL" id="WPB05717.1"/>
    </source>
</evidence>
<sequence>MNSPYGAPSQSGASSQYGGSQSQSGAPSQHGGLPQQINMPNFGPQFGGIPQFGPQFGGIPQFGGPLQSGGAPSPFGAPQQGGMQQPSPPDAQGRPREEDTWANMSDQELLANADRIRRKWARSMRRQWRATGANSQEQHMLIAMAEAEFQSDPIRHLRADVYDIHMCRATERLVRRGADPGWAYDLVDRFGAIA</sequence>
<name>A0ABZ0P204_CERBT</name>
<feature type="compositionally biased region" description="Low complexity" evidence="1">
    <location>
        <begin position="74"/>
        <end position="85"/>
    </location>
</feature>
<organism evidence="2 3">
    <name type="scientific">Cercospora beticola</name>
    <name type="common">Sugarbeet leaf spot fungus</name>
    <dbReference type="NCBI Taxonomy" id="122368"/>
    <lineage>
        <taxon>Eukaryota</taxon>
        <taxon>Fungi</taxon>
        <taxon>Dikarya</taxon>
        <taxon>Ascomycota</taxon>
        <taxon>Pezizomycotina</taxon>
        <taxon>Dothideomycetes</taxon>
        <taxon>Dothideomycetidae</taxon>
        <taxon>Mycosphaerellales</taxon>
        <taxon>Mycosphaerellaceae</taxon>
        <taxon>Cercospora</taxon>
    </lineage>
</organism>
<protein>
    <submittedName>
        <fullName evidence="2">Uncharacterized protein</fullName>
    </submittedName>
</protein>
<feature type="compositionally biased region" description="Low complexity" evidence="1">
    <location>
        <begin position="1"/>
        <end position="29"/>
    </location>
</feature>
<dbReference type="RefSeq" id="XP_065459363.1">
    <property type="nucleotide sequence ID" value="XM_065603291.1"/>
</dbReference>
<evidence type="ECO:0000256" key="1">
    <source>
        <dbReference type="SAM" id="MobiDB-lite"/>
    </source>
</evidence>
<accession>A0ABZ0P204</accession>
<feature type="compositionally biased region" description="Low complexity" evidence="1">
    <location>
        <begin position="42"/>
        <end position="65"/>
    </location>
</feature>